<organism evidence="9 10">
    <name type="scientific">Paraurantiacibacter namhicola</name>
    <dbReference type="NCBI Taxonomy" id="645517"/>
    <lineage>
        <taxon>Bacteria</taxon>
        <taxon>Pseudomonadati</taxon>
        <taxon>Pseudomonadota</taxon>
        <taxon>Alphaproteobacteria</taxon>
        <taxon>Sphingomonadales</taxon>
        <taxon>Erythrobacteraceae</taxon>
        <taxon>Paraurantiacibacter</taxon>
    </lineage>
</organism>
<dbReference type="CDD" id="cd03469">
    <property type="entry name" value="Rieske_RO_Alpha_N"/>
    <property type="match status" value="1"/>
</dbReference>
<keyword evidence="6" id="KW-0411">Iron-sulfur</keyword>
<dbReference type="CDD" id="cd08882">
    <property type="entry name" value="RHO_alpha_C_MupW-like"/>
    <property type="match status" value="1"/>
</dbReference>
<keyword evidence="7" id="KW-0520">NAD</keyword>
<dbReference type="RefSeq" id="WP_083989464.1">
    <property type="nucleotide sequence ID" value="NZ_CP016545.1"/>
</dbReference>
<dbReference type="Pfam" id="PF00848">
    <property type="entry name" value="Ring_hydroxyl_A"/>
    <property type="match status" value="1"/>
</dbReference>
<dbReference type="PROSITE" id="PS51296">
    <property type="entry name" value="RIESKE"/>
    <property type="match status" value="1"/>
</dbReference>
<dbReference type="EMBL" id="CP016545">
    <property type="protein sequence ID" value="ANU08436.1"/>
    <property type="molecule type" value="Genomic_DNA"/>
</dbReference>
<dbReference type="STRING" id="645517.A6F65_02150"/>
<dbReference type="Pfam" id="PF00355">
    <property type="entry name" value="Rieske"/>
    <property type="match status" value="1"/>
</dbReference>
<keyword evidence="3" id="KW-0479">Metal-binding</keyword>
<dbReference type="PRINTS" id="PR00090">
    <property type="entry name" value="RNGDIOXGNASE"/>
</dbReference>
<sequence length="467" mass="53457">MNKQADAGSFDPANAEVARCPGRSFQDILAADSGSQPEILKEQSFVHQGDEPLSTDRYLSQEFHDLEKERLWPRVWQMVCREEHIPEVGDHILYEINDDSFIIIRTAPDEIKAYYNVCLHRGTQLRSCAGNVKQLRCPFHGFAWNLDGTLKDIPCRWDFGQVEDKEMNLDEAHVDTWAGFVFINQSEDPQPLAEYMHPAGEHFENWPMHDRHISAHVGKVMNCNWKMAQEAFMEVYHVVSSHPQVLPYVGDCNSQYDIWPDAPHVSRMLTAQMTPSPHLGDTVSDQEMLDAMQADMDLPGFEPITSVPEGVSGRQHFADKLREYFTKVTQADCSHLSNAELLDAIEYFIFPNFHPWGGVTLPMVYRFRPWNNDPGKCLMEVILLRPNPVGEPAPPPAKMRMLSEDEDWGCASELGWLGLVFDQDVVNVARMQEGLKTTRRKGVVMSVYQESRIRHMHNTLSTYLERP</sequence>
<evidence type="ECO:0000256" key="4">
    <source>
        <dbReference type="ARBA" id="ARBA00023002"/>
    </source>
</evidence>
<evidence type="ECO:0000259" key="8">
    <source>
        <dbReference type="PROSITE" id="PS51296"/>
    </source>
</evidence>
<dbReference type="KEGG" id="anh:A6F65_02150"/>
<reference evidence="9 10" key="1">
    <citation type="submission" date="2016-07" db="EMBL/GenBank/DDBJ databases">
        <title>Complete genome sequence of Altererythrobacter namhicola JCM 16345T, containing esterase-encoding genes.</title>
        <authorList>
            <person name="Cheng H."/>
            <person name="Wu Y.-H."/>
            <person name="Jian S.-L."/>
            <person name="Huo Y.-Y."/>
            <person name="Wang C.-S."/>
            <person name="Xu X.-W."/>
        </authorList>
    </citation>
    <scope>NUCLEOTIDE SEQUENCE [LARGE SCALE GENOMIC DNA]</scope>
    <source>
        <strain evidence="9 10">JCM 16345</strain>
    </source>
</reference>
<dbReference type="PANTHER" id="PTHR43756">
    <property type="entry name" value="CHOLINE MONOOXYGENASE, CHLOROPLASTIC"/>
    <property type="match status" value="1"/>
</dbReference>
<gene>
    <name evidence="9" type="primary">bphA</name>
    <name evidence="9" type="ORF">A6F65_02150</name>
</gene>
<evidence type="ECO:0000256" key="5">
    <source>
        <dbReference type="ARBA" id="ARBA00023004"/>
    </source>
</evidence>
<evidence type="ECO:0000313" key="10">
    <source>
        <dbReference type="Proteomes" id="UP000092698"/>
    </source>
</evidence>
<keyword evidence="10" id="KW-1185">Reference proteome</keyword>
<feature type="domain" description="Rieske" evidence="8">
    <location>
        <begin position="76"/>
        <end position="183"/>
    </location>
</feature>
<name>A0A1C7DAB7_9SPHN</name>
<dbReference type="PROSITE" id="PS00570">
    <property type="entry name" value="RING_HYDROXYL_ALPHA"/>
    <property type="match status" value="1"/>
</dbReference>
<keyword evidence="2" id="KW-0001">2Fe-2S</keyword>
<dbReference type="InterPro" id="IPR036922">
    <property type="entry name" value="Rieske_2Fe-2S_sf"/>
</dbReference>
<evidence type="ECO:0000256" key="3">
    <source>
        <dbReference type="ARBA" id="ARBA00022723"/>
    </source>
</evidence>
<dbReference type="Gene3D" id="2.102.10.10">
    <property type="entry name" value="Rieske [2Fe-2S] iron-sulphur domain"/>
    <property type="match status" value="1"/>
</dbReference>
<comment type="cofactor">
    <cofactor evidence="1">
        <name>Fe cation</name>
        <dbReference type="ChEBI" id="CHEBI:24875"/>
    </cofactor>
</comment>
<protein>
    <submittedName>
        <fullName evidence="9">Biphenyl dioxygenase subunit alpha</fullName>
        <ecNumber evidence="9">1.14.12.18</ecNumber>
    </submittedName>
</protein>
<dbReference type="InterPro" id="IPR001663">
    <property type="entry name" value="Rng_hydr_dOase-A"/>
</dbReference>
<dbReference type="InterPro" id="IPR015881">
    <property type="entry name" value="ARHD_Rieske_2Fe_2S"/>
</dbReference>
<dbReference type="Gene3D" id="3.90.380.10">
    <property type="entry name" value="Naphthalene 1,2-dioxygenase Alpha Subunit, Chain A, domain 1"/>
    <property type="match status" value="1"/>
</dbReference>
<dbReference type="AlphaFoldDB" id="A0A1C7DAB7"/>
<dbReference type="EC" id="1.14.12.18" evidence="9"/>
<dbReference type="GO" id="GO:0018687">
    <property type="term" value="F:biphenyl 2,3-dioxygenase activity"/>
    <property type="evidence" value="ECO:0007669"/>
    <property type="project" value="UniProtKB-EC"/>
</dbReference>
<accession>A0A1C7DAB7</accession>
<dbReference type="GO" id="GO:0051537">
    <property type="term" value="F:2 iron, 2 sulfur cluster binding"/>
    <property type="evidence" value="ECO:0007669"/>
    <property type="project" value="UniProtKB-KW"/>
</dbReference>
<keyword evidence="4 9" id="KW-0560">Oxidoreductase</keyword>
<dbReference type="InterPro" id="IPR015879">
    <property type="entry name" value="Ring_hydroxy_dOase_asu_C_dom"/>
</dbReference>
<evidence type="ECO:0000256" key="2">
    <source>
        <dbReference type="ARBA" id="ARBA00022714"/>
    </source>
</evidence>
<dbReference type="Proteomes" id="UP000092698">
    <property type="component" value="Chromosome"/>
</dbReference>
<dbReference type="SUPFAM" id="SSF55961">
    <property type="entry name" value="Bet v1-like"/>
    <property type="match status" value="1"/>
</dbReference>
<proteinExistence type="predicted"/>
<keyword evidence="9" id="KW-0223">Dioxygenase</keyword>
<dbReference type="GO" id="GO:0005506">
    <property type="term" value="F:iron ion binding"/>
    <property type="evidence" value="ECO:0007669"/>
    <property type="project" value="InterPro"/>
</dbReference>
<dbReference type="SUPFAM" id="SSF50022">
    <property type="entry name" value="ISP domain"/>
    <property type="match status" value="1"/>
</dbReference>
<dbReference type="OrthoDB" id="7456916at2"/>
<dbReference type="PANTHER" id="PTHR43756:SF5">
    <property type="entry name" value="CHOLINE MONOOXYGENASE, CHLOROPLASTIC"/>
    <property type="match status" value="1"/>
</dbReference>
<keyword evidence="5" id="KW-0408">Iron</keyword>
<dbReference type="PATRIC" id="fig|645517.4.peg.2134"/>
<evidence type="ECO:0000256" key="7">
    <source>
        <dbReference type="ARBA" id="ARBA00023027"/>
    </source>
</evidence>
<evidence type="ECO:0000256" key="6">
    <source>
        <dbReference type="ARBA" id="ARBA00023014"/>
    </source>
</evidence>
<evidence type="ECO:0000256" key="1">
    <source>
        <dbReference type="ARBA" id="ARBA00001962"/>
    </source>
</evidence>
<evidence type="ECO:0000313" key="9">
    <source>
        <dbReference type="EMBL" id="ANU08436.1"/>
    </source>
</evidence>
<dbReference type="InterPro" id="IPR017941">
    <property type="entry name" value="Rieske_2Fe-2S"/>
</dbReference>